<evidence type="ECO:0000313" key="1">
    <source>
        <dbReference type="EMBL" id="CAA9359533.1"/>
    </source>
</evidence>
<reference evidence="1" key="1">
    <citation type="submission" date="2020-02" db="EMBL/GenBank/DDBJ databases">
        <authorList>
            <person name="Meier V. D."/>
        </authorList>
    </citation>
    <scope>NUCLEOTIDE SEQUENCE</scope>
    <source>
        <strain evidence="1">AVDCRST_MAG68</strain>
    </source>
</reference>
<dbReference type="EMBL" id="CADCTW010000197">
    <property type="protein sequence ID" value="CAA9359533.1"/>
    <property type="molecule type" value="Genomic_DNA"/>
</dbReference>
<feature type="non-terminal residue" evidence="1">
    <location>
        <position position="1"/>
    </location>
</feature>
<dbReference type="AlphaFoldDB" id="A0A6J4MHJ5"/>
<protein>
    <submittedName>
        <fullName evidence="1">Uncharacterized protein</fullName>
    </submittedName>
</protein>
<accession>A0A6J4MHJ5</accession>
<sequence>AGAVPPAALDEALGGMQAAIDEGLCCFSLDRRLPTERETFYLLYGSHFLMATAVRLRRATGVDLTPRLRGRGVPTLLTCAVPLERVPAATREAICRECMRLALAGWRGDTPPPLRLDFFLGSPLEPEHIRGMEHPQPESDPLAR</sequence>
<gene>
    <name evidence="1" type="ORF">AVDCRST_MAG68-4255</name>
</gene>
<name>A0A6J4MHJ5_9BACT</name>
<proteinExistence type="predicted"/>
<organism evidence="1">
    <name type="scientific">uncultured Gemmatimonadota bacterium</name>
    <dbReference type="NCBI Taxonomy" id="203437"/>
    <lineage>
        <taxon>Bacteria</taxon>
        <taxon>Pseudomonadati</taxon>
        <taxon>Gemmatimonadota</taxon>
        <taxon>environmental samples</taxon>
    </lineage>
</organism>